<dbReference type="InterPro" id="IPR036390">
    <property type="entry name" value="WH_DNA-bd_sf"/>
</dbReference>
<comment type="caution">
    <text evidence="5">The sequence shown here is derived from an EMBL/GenBank/DDBJ whole genome shotgun (WGS) entry which is preliminary data.</text>
</comment>
<evidence type="ECO:0000313" key="6">
    <source>
        <dbReference type="Proteomes" id="UP001550044"/>
    </source>
</evidence>
<dbReference type="CDD" id="cd00090">
    <property type="entry name" value="HTH_ARSR"/>
    <property type="match status" value="1"/>
</dbReference>
<evidence type="ECO:0000256" key="1">
    <source>
        <dbReference type="ARBA" id="ARBA00023015"/>
    </source>
</evidence>
<dbReference type="RefSeq" id="WP_356712438.1">
    <property type="nucleotide sequence ID" value="NZ_JBEXIP010000047.1"/>
</dbReference>
<dbReference type="Gene3D" id="1.10.10.10">
    <property type="entry name" value="Winged helix-like DNA-binding domain superfamily/Winged helix DNA-binding domain"/>
    <property type="match status" value="1"/>
</dbReference>
<evidence type="ECO:0000259" key="4">
    <source>
        <dbReference type="PROSITE" id="PS51118"/>
    </source>
</evidence>
<feature type="domain" description="HTH hxlR-type" evidence="4">
    <location>
        <begin position="12"/>
        <end position="109"/>
    </location>
</feature>
<dbReference type="InterPro" id="IPR002577">
    <property type="entry name" value="HTH_HxlR"/>
</dbReference>
<dbReference type="PANTHER" id="PTHR33204:SF18">
    <property type="entry name" value="TRANSCRIPTIONAL REGULATORY PROTEIN"/>
    <property type="match status" value="1"/>
</dbReference>
<keyword evidence="1" id="KW-0805">Transcription regulation</keyword>
<evidence type="ECO:0000313" key="5">
    <source>
        <dbReference type="EMBL" id="MET8437927.1"/>
    </source>
</evidence>
<protein>
    <submittedName>
        <fullName evidence="5">Helix-turn-helix domain-containing protein</fullName>
    </submittedName>
</protein>
<dbReference type="Pfam" id="PF01638">
    <property type="entry name" value="HxlR"/>
    <property type="match status" value="1"/>
</dbReference>
<dbReference type="PROSITE" id="PS51118">
    <property type="entry name" value="HTH_HXLR"/>
    <property type="match status" value="1"/>
</dbReference>
<gene>
    <name evidence="5" type="ORF">ABZV61_35265</name>
</gene>
<keyword evidence="6" id="KW-1185">Reference proteome</keyword>
<reference evidence="5 6" key="1">
    <citation type="submission" date="2024-06" db="EMBL/GenBank/DDBJ databases">
        <title>The Natural Products Discovery Center: Release of the First 8490 Sequenced Strains for Exploring Actinobacteria Biosynthetic Diversity.</title>
        <authorList>
            <person name="Kalkreuter E."/>
            <person name="Kautsar S.A."/>
            <person name="Yang D."/>
            <person name="Bader C.D."/>
            <person name="Teijaro C.N."/>
            <person name="Fluegel L."/>
            <person name="Davis C.M."/>
            <person name="Simpson J.R."/>
            <person name="Lauterbach L."/>
            <person name="Steele A.D."/>
            <person name="Gui C."/>
            <person name="Meng S."/>
            <person name="Li G."/>
            <person name="Viehrig K."/>
            <person name="Ye F."/>
            <person name="Su P."/>
            <person name="Kiefer A.F."/>
            <person name="Nichols A."/>
            <person name="Cepeda A.J."/>
            <person name="Yan W."/>
            <person name="Fan B."/>
            <person name="Jiang Y."/>
            <person name="Adhikari A."/>
            <person name="Zheng C.-J."/>
            <person name="Schuster L."/>
            <person name="Cowan T.M."/>
            <person name="Smanski M.J."/>
            <person name="Chevrette M.G."/>
            <person name="De Carvalho L.P.S."/>
            <person name="Shen B."/>
        </authorList>
    </citation>
    <scope>NUCLEOTIDE SEQUENCE [LARGE SCALE GENOMIC DNA]</scope>
    <source>
        <strain evidence="5 6">NPDC005137</strain>
    </source>
</reference>
<name>A0ABV2UJA2_9ACTN</name>
<dbReference type="PANTHER" id="PTHR33204">
    <property type="entry name" value="TRANSCRIPTIONAL REGULATOR, MARR FAMILY"/>
    <property type="match status" value="1"/>
</dbReference>
<dbReference type="InterPro" id="IPR011991">
    <property type="entry name" value="ArsR-like_HTH"/>
</dbReference>
<organism evidence="5 6">
    <name type="scientific">Streptomyces sp. 900116325</name>
    <dbReference type="NCBI Taxonomy" id="3154295"/>
    <lineage>
        <taxon>Bacteria</taxon>
        <taxon>Bacillati</taxon>
        <taxon>Actinomycetota</taxon>
        <taxon>Actinomycetes</taxon>
        <taxon>Kitasatosporales</taxon>
        <taxon>Streptomycetaceae</taxon>
        <taxon>Streptomyces</taxon>
    </lineage>
</organism>
<dbReference type="SUPFAM" id="SSF46785">
    <property type="entry name" value="Winged helix' DNA-binding domain"/>
    <property type="match status" value="1"/>
</dbReference>
<accession>A0ABV2UJA2</accession>
<evidence type="ECO:0000256" key="3">
    <source>
        <dbReference type="ARBA" id="ARBA00023163"/>
    </source>
</evidence>
<dbReference type="EMBL" id="JBEXIP010000047">
    <property type="protein sequence ID" value="MET8437927.1"/>
    <property type="molecule type" value="Genomic_DNA"/>
</dbReference>
<keyword evidence="2" id="KW-0238">DNA-binding</keyword>
<evidence type="ECO:0000256" key="2">
    <source>
        <dbReference type="ARBA" id="ARBA00023125"/>
    </source>
</evidence>
<proteinExistence type="predicted"/>
<sequence>MSPESLPSPRPCSMSDALAVLGDSYSLPLLRELFYGFHRFSDLATLTGAPRTLLTGRLRKLEDAGVIVRRQYSEHPPRYEYHLTEAGADLIPVILTLKEWGERHTGDGVAKAVFRHSCGAELHPQATCSQCHREIRPGDFEVMGGTHPPVLHA</sequence>
<dbReference type="Proteomes" id="UP001550044">
    <property type="component" value="Unassembled WGS sequence"/>
</dbReference>
<dbReference type="InterPro" id="IPR036388">
    <property type="entry name" value="WH-like_DNA-bd_sf"/>
</dbReference>
<keyword evidence="3" id="KW-0804">Transcription</keyword>